<dbReference type="GO" id="GO:0005886">
    <property type="term" value="C:plasma membrane"/>
    <property type="evidence" value="ECO:0007669"/>
    <property type="project" value="UniProtKB-SubCell"/>
</dbReference>
<evidence type="ECO:0000256" key="11">
    <source>
        <dbReference type="ARBA" id="ARBA00038218"/>
    </source>
</evidence>
<dbReference type="Pfam" id="PF03611">
    <property type="entry name" value="EIIC-GAT"/>
    <property type="match status" value="1"/>
</dbReference>
<evidence type="ECO:0000256" key="14">
    <source>
        <dbReference type="SAM" id="Phobius"/>
    </source>
</evidence>
<dbReference type="InterPro" id="IPR004703">
    <property type="entry name" value="PTS_sugar-sp_permease"/>
</dbReference>
<dbReference type="Proteomes" id="UP000019260">
    <property type="component" value="Chromosome"/>
</dbReference>
<organism evidence="15 16">
    <name type="scientific">Spiroplasma mirum ATCC 29335</name>
    <dbReference type="NCBI Taxonomy" id="838561"/>
    <lineage>
        <taxon>Bacteria</taxon>
        <taxon>Bacillati</taxon>
        <taxon>Mycoplasmatota</taxon>
        <taxon>Mollicutes</taxon>
        <taxon>Entomoplasmatales</taxon>
        <taxon>Spiroplasmataceae</taxon>
        <taxon>Spiroplasma</taxon>
    </lineage>
</organism>
<evidence type="ECO:0000256" key="3">
    <source>
        <dbReference type="ARBA" id="ARBA00022448"/>
    </source>
</evidence>
<feature type="transmembrane region" description="Helical" evidence="14">
    <location>
        <begin position="111"/>
        <end position="138"/>
    </location>
</feature>
<dbReference type="HOGENOM" id="CLU_1668306_0_0_14"/>
<dbReference type="GO" id="GO:0009401">
    <property type="term" value="P:phosphoenolpyruvate-dependent sugar phosphotransferase system"/>
    <property type="evidence" value="ECO:0007669"/>
    <property type="project" value="UniProtKB-KW"/>
</dbReference>
<dbReference type="AlphaFoldDB" id="W6AM82"/>
<protein>
    <recommendedName>
        <fullName evidence="12">Ascorbate-specific PTS system EIIC component</fullName>
    </recommendedName>
    <alternativeName>
        <fullName evidence="13">Ascorbate-specific permease IIC component UlaA</fullName>
    </alternativeName>
</protein>
<evidence type="ECO:0000256" key="10">
    <source>
        <dbReference type="ARBA" id="ARBA00037387"/>
    </source>
</evidence>
<name>W6AM82_9MOLU</name>
<keyword evidence="8 14" id="KW-1133">Transmembrane helix</keyword>
<evidence type="ECO:0000256" key="12">
    <source>
        <dbReference type="ARBA" id="ARBA00039702"/>
    </source>
</evidence>
<evidence type="ECO:0000256" key="4">
    <source>
        <dbReference type="ARBA" id="ARBA00022475"/>
    </source>
</evidence>
<dbReference type="PANTHER" id="PTHR33843">
    <property type="entry name" value="ASCORBATE-SPECIFIC PTS SYSTEM EIIC COMPONENT"/>
    <property type="match status" value="1"/>
</dbReference>
<evidence type="ECO:0000256" key="8">
    <source>
        <dbReference type="ARBA" id="ARBA00022989"/>
    </source>
</evidence>
<evidence type="ECO:0000256" key="1">
    <source>
        <dbReference type="ARBA" id="ARBA00004651"/>
    </source>
</evidence>
<comment type="subunit">
    <text evidence="2">Homodimer.</text>
</comment>
<accession>W6AM82</accession>
<evidence type="ECO:0000256" key="6">
    <source>
        <dbReference type="ARBA" id="ARBA00022683"/>
    </source>
</evidence>
<dbReference type="eggNOG" id="COG3037">
    <property type="taxonomic scope" value="Bacteria"/>
</dbReference>
<comment type="subcellular location">
    <subcellularLocation>
        <location evidence="1">Cell membrane</location>
        <topology evidence="1">Multi-pass membrane protein</topology>
    </subcellularLocation>
</comment>
<reference evidence="15 16" key="1">
    <citation type="submission" date="2013-09" db="EMBL/GenBank/DDBJ databases">
        <title>Complete genome sequence of Spiroplasma mirum suckling mouse cataract agent.</title>
        <authorList>
            <person name="Landry C.A."/>
            <person name="Bastian F.O."/>
            <person name="Thune R.L."/>
        </authorList>
    </citation>
    <scope>NUCLEOTIDE SEQUENCE [LARGE SCALE GENOMIC DNA]</scope>
    <source>
        <strain evidence="15 16">SMCA</strain>
    </source>
</reference>
<proteinExistence type="inferred from homology"/>
<evidence type="ECO:0000313" key="16">
    <source>
        <dbReference type="Proteomes" id="UP000019260"/>
    </source>
</evidence>
<evidence type="ECO:0000256" key="7">
    <source>
        <dbReference type="ARBA" id="ARBA00022692"/>
    </source>
</evidence>
<evidence type="ECO:0000256" key="13">
    <source>
        <dbReference type="ARBA" id="ARBA00042859"/>
    </source>
</evidence>
<evidence type="ECO:0000256" key="2">
    <source>
        <dbReference type="ARBA" id="ARBA00011738"/>
    </source>
</evidence>
<dbReference type="STRING" id="838561.P344_05520"/>
<feature type="transmembrane region" description="Helical" evidence="14">
    <location>
        <begin position="25"/>
        <end position="45"/>
    </location>
</feature>
<dbReference type="PATRIC" id="fig|838561.3.peg.1063"/>
<feature type="transmembrane region" description="Helical" evidence="14">
    <location>
        <begin position="73"/>
        <end position="91"/>
    </location>
</feature>
<evidence type="ECO:0000313" key="15">
    <source>
        <dbReference type="EMBL" id="AHI58423.1"/>
    </source>
</evidence>
<evidence type="ECO:0000256" key="9">
    <source>
        <dbReference type="ARBA" id="ARBA00023136"/>
    </source>
</evidence>
<comment type="function">
    <text evidence="10">The phosphoenolpyruvate-dependent sugar phosphotransferase system (sugar PTS), a major carbohydrate active transport system, catalyzes the phosphorylation of incoming sugar substrates concomitantly with their translocation across the cell membrane. The enzyme II UlaABC PTS system is involved in ascorbate transport.</text>
</comment>
<keyword evidence="4" id="KW-1003">Cell membrane</keyword>
<keyword evidence="7 14" id="KW-0812">Transmembrane</keyword>
<comment type="similarity">
    <text evidence="11">Belongs to the UlaA family.</text>
</comment>
<keyword evidence="6" id="KW-0598">Phosphotransferase system</keyword>
<keyword evidence="9 14" id="KW-0472">Membrane</keyword>
<keyword evidence="5" id="KW-0762">Sugar transport</keyword>
<dbReference type="InterPro" id="IPR051562">
    <property type="entry name" value="Ascorbate-PTS_EIIC"/>
</dbReference>
<dbReference type="EMBL" id="CP006720">
    <property type="protein sequence ID" value="AHI58423.1"/>
    <property type="molecule type" value="Genomic_DNA"/>
</dbReference>
<dbReference type="PANTHER" id="PTHR33843:SF4">
    <property type="entry name" value="ASCORBATE-SPECIFIC PTS SYSTEM EIIC COMPONENT"/>
    <property type="match status" value="1"/>
</dbReference>
<dbReference type="KEGG" id="smia:P344_05520"/>
<sequence>MSLWMIISPALLNYYVVKITKSNTLAVGHTGSLSYLFAAWIGMIVDKLSRKTIKLIEDINFPKELSFLRNTNIALAIIMFVLYLVIYFTAWDLKGYDVLVAKNIISSGDDVFIQGMLQAFTFAAGVEVLLIGVHMFIAKLCLLSKEFRIKLFQMLNQR</sequence>
<keyword evidence="16" id="KW-1185">Reference proteome</keyword>
<gene>
    <name evidence="15" type="ORF">P344_05520</name>
</gene>
<evidence type="ECO:0000256" key="5">
    <source>
        <dbReference type="ARBA" id="ARBA00022597"/>
    </source>
</evidence>
<keyword evidence="3" id="KW-0813">Transport</keyword>